<dbReference type="RefSeq" id="WP_157821297.1">
    <property type="nucleotide sequence ID" value="NZ_CP018800.1"/>
</dbReference>
<organism evidence="3 4">
    <name type="scientific">Mariprofundus ferrinatatus</name>
    <dbReference type="NCBI Taxonomy" id="1921087"/>
    <lineage>
        <taxon>Bacteria</taxon>
        <taxon>Pseudomonadati</taxon>
        <taxon>Pseudomonadota</taxon>
        <taxon>Candidatius Mariprofundia</taxon>
        <taxon>Mariprofundales</taxon>
        <taxon>Mariprofundaceae</taxon>
        <taxon>Mariprofundus</taxon>
    </lineage>
</organism>
<dbReference type="InterPro" id="IPR025711">
    <property type="entry name" value="PepSY"/>
</dbReference>
<dbReference type="AlphaFoldDB" id="A0A2K8L4D3"/>
<evidence type="ECO:0000313" key="3">
    <source>
        <dbReference type="EMBL" id="ATX82185.1"/>
    </source>
</evidence>
<accession>A0A2K8L4D3</accession>
<feature type="domain" description="PepSY" evidence="2">
    <location>
        <begin position="40"/>
        <end position="98"/>
    </location>
</feature>
<feature type="signal peptide" evidence="1">
    <location>
        <begin position="1"/>
        <end position="21"/>
    </location>
</feature>
<dbReference type="Proteomes" id="UP000231637">
    <property type="component" value="Chromosome"/>
</dbReference>
<dbReference type="OrthoDB" id="7856745at2"/>
<dbReference type="EMBL" id="CP018800">
    <property type="protein sequence ID" value="ATX82185.1"/>
    <property type="molecule type" value="Genomic_DNA"/>
</dbReference>
<proteinExistence type="predicted"/>
<protein>
    <submittedName>
        <fullName evidence="3">Peptidase propeptide and YPEB domain-containing protein</fullName>
    </submittedName>
</protein>
<evidence type="ECO:0000256" key="1">
    <source>
        <dbReference type="SAM" id="SignalP"/>
    </source>
</evidence>
<name>A0A2K8L4D3_9PROT</name>
<gene>
    <name evidence="3" type="ORF">Ga0123462_1321</name>
</gene>
<evidence type="ECO:0000313" key="4">
    <source>
        <dbReference type="Proteomes" id="UP000231637"/>
    </source>
</evidence>
<dbReference type="Pfam" id="PF03413">
    <property type="entry name" value="PepSY"/>
    <property type="match status" value="1"/>
</dbReference>
<sequence>MRLLLILLMLSLPLLSPAAWGDEKDHERAHRLMHEHQVLPLSRIVEMISGPYPGKILDVELEEEDNEAIVYEMKILGKDRGVRKIKVDARTGNILESEIDD</sequence>
<feature type="chain" id="PRO_5014907623" evidence="1">
    <location>
        <begin position="22"/>
        <end position="101"/>
    </location>
</feature>
<keyword evidence="1" id="KW-0732">Signal</keyword>
<keyword evidence="4" id="KW-1185">Reference proteome</keyword>
<dbReference type="Gene3D" id="3.10.450.40">
    <property type="match status" value="1"/>
</dbReference>
<dbReference type="KEGG" id="mfn:Ga0123462_1321"/>
<evidence type="ECO:0000259" key="2">
    <source>
        <dbReference type="Pfam" id="PF03413"/>
    </source>
</evidence>
<reference evidence="3 4" key="1">
    <citation type="submission" date="2016-12" db="EMBL/GenBank/DDBJ databases">
        <title>Isolation and genomic insights into novel planktonic Zetaproteobacteria from stratified waters of the Chesapeake Bay.</title>
        <authorList>
            <person name="McAllister S.M."/>
            <person name="Kato S."/>
            <person name="Chan C.S."/>
            <person name="Chiu B.K."/>
            <person name="Field E.K."/>
        </authorList>
    </citation>
    <scope>NUCLEOTIDE SEQUENCE [LARGE SCALE GENOMIC DNA]</scope>
    <source>
        <strain evidence="3 4">CP-8</strain>
    </source>
</reference>